<feature type="domain" description="HTH araC/xylS-type" evidence="5">
    <location>
        <begin position="16"/>
        <end position="114"/>
    </location>
</feature>
<evidence type="ECO:0000256" key="1">
    <source>
        <dbReference type="ARBA" id="ARBA00023015"/>
    </source>
</evidence>
<evidence type="ECO:0000313" key="6">
    <source>
        <dbReference type="EMBL" id="GEK18940.1"/>
    </source>
</evidence>
<dbReference type="PANTHER" id="PTHR46796">
    <property type="entry name" value="HTH-TYPE TRANSCRIPTIONAL ACTIVATOR RHAS-RELATED"/>
    <property type="match status" value="1"/>
</dbReference>
<dbReference type="Pfam" id="PF12833">
    <property type="entry name" value="HTH_18"/>
    <property type="match status" value="1"/>
</dbReference>
<dbReference type="RefSeq" id="WP_146807325.1">
    <property type="nucleotide sequence ID" value="NZ_BJUA01000014.1"/>
</dbReference>
<evidence type="ECO:0000256" key="3">
    <source>
        <dbReference type="ARBA" id="ARBA00023163"/>
    </source>
</evidence>
<dbReference type="Gene3D" id="1.10.10.60">
    <property type="entry name" value="Homeodomain-like"/>
    <property type="match status" value="2"/>
</dbReference>
<dbReference type="EMBL" id="BJUA01000014">
    <property type="protein sequence ID" value="GEK18940.1"/>
    <property type="molecule type" value="Genomic_DNA"/>
</dbReference>
<evidence type="ECO:0000259" key="5">
    <source>
        <dbReference type="PROSITE" id="PS01124"/>
    </source>
</evidence>
<keyword evidence="1" id="KW-0805">Transcription regulation</keyword>
<organism evidence="6 7">
    <name type="scientific">Cellulomonas persica</name>
    <dbReference type="NCBI Taxonomy" id="76861"/>
    <lineage>
        <taxon>Bacteria</taxon>
        <taxon>Bacillati</taxon>
        <taxon>Actinomycetota</taxon>
        <taxon>Actinomycetes</taxon>
        <taxon>Micrococcales</taxon>
        <taxon>Cellulomonadaceae</taxon>
        <taxon>Cellulomonas</taxon>
    </lineage>
</organism>
<reference evidence="6 7" key="1">
    <citation type="submission" date="2019-07" db="EMBL/GenBank/DDBJ databases">
        <title>Whole genome shotgun sequence of Cellulomonas persica NBRC 101101.</title>
        <authorList>
            <person name="Hosoyama A."/>
            <person name="Uohara A."/>
            <person name="Ohji S."/>
            <person name="Ichikawa N."/>
        </authorList>
    </citation>
    <scope>NUCLEOTIDE SEQUENCE [LARGE SCALE GENOMIC DNA]</scope>
    <source>
        <strain evidence="6 7">NBRC 101101</strain>
    </source>
</reference>
<dbReference type="PROSITE" id="PS01124">
    <property type="entry name" value="HTH_ARAC_FAMILY_2"/>
    <property type="match status" value="1"/>
</dbReference>
<dbReference type="GO" id="GO:0043565">
    <property type="term" value="F:sequence-specific DNA binding"/>
    <property type="evidence" value="ECO:0007669"/>
    <property type="project" value="InterPro"/>
</dbReference>
<evidence type="ECO:0000313" key="7">
    <source>
        <dbReference type="Proteomes" id="UP000321386"/>
    </source>
</evidence>
<accession>A0A510V0T7</accession>
<dbReference type="OrthoDB" id="2060755at2"/>
<keyword evidence="7" id="KW-1185">Reference proteome</keyword>
<evidence type="ECO:0000256" key="2">
    <source>
        <dbReference type="ARBA" id="ARBA00023125"/>
    </source>
</evidence>
<dbReference type="SMART" id="SM00342">
    <property type="entry name" value="HTH_ARAC"/>
    <property type="match status" value="1"/>
</dbReference>
<proteinExistence type="predicted"/>
<keyword evidence="3" id="KW-0804">Transcription</keyword>
<feature type="region of interest" description="Disordered" evidence="4">
    <location>
        <begin position="112"/>
        <end position="167"/>
    </location>
</feature>
<sequence length="167" mass="18402">MTGTPDARLRELALLRRVRDRIDREYAQPLDVEALARGVHLSAGHLSRQFRAAYGESPYSYLMTRRIERAMTLLRRGDLSVTDVCFAVGCSSLGTFSTRFSELVGMSPSEYRRRSADDGAGIPSCVAKQVMRPVRQSSRAPDPAPRSSSQGSGQEVRNREAAAAPRS</sequence>
<dbReference type="GO" id="GO:0003700">
    <property type="term" value="F:DNA-binding transcription factor activity"/>
    <property type="evidence" value="ECO:0007669"/>
    <property type="project" value="InterPro"/>
</dbReference>
<evidence type="ECO:0000256" key="4">
    <source>
        <dbReference type="SAM" id="MobiDB-lite"/>
    </source>
</evidence>
<name>A0A510V0T7_9CELL</name>
<comment type="caution">
    <text evidence="6">The sequence shown here is derived from an EMBL/GenBank/DDBJ whole genome shotgun (WGS) entry which is preliminary data.</text>
</comment>
<dbReference type="InterPro" id="IPR018060">
    <property type="entry name" value="HTH_AraC"/>
</dbReference>
<gene>
    <name evidence="6" type="ORF">CPE01_26730</name>
</gene>
<dbReference type="AlphaFoldDB" id="A0A510V0T7"/>
<dbReference type="InterPro" id="IPR050204">
    <property type="entry name" value="AraC_XylS_family_regulators"/>
</dbReference>
<dbReference type="SUPFAM" id="SSF46689">
    <property type="entry name" value="Homeodomain-like"/>
    <property type="match status" value="2"/>
</dbReference>
<dbReference type="InterPro" id="IPR009057">
    <property type="entry name" value="Homeodomain-like_sf"/>
</dbReference>
<protein>
    <submittedName>
        <fullName evidence="6">Putative transcriptional regulator, AraC family protein</fullName>
    </submittedName>
</protein>
<keyword evidence="2" id="KW-0238">DNA-binding</keyword>
<feature type="compositionally biased region" description="Low complexity" evidence="4">
    <location>
        <begin position="135"/>
        <end position="150"/>
    </location>
</feature>
<dbReference type="Proteomes" id="UP000321386">
    <property type="component" value="Unassembled WGS sequence"/>
</dbReference>